<comment type="similarity">
    <text evidence="2 7">Belongs to the peptidase S26 family.</text>
</comment>
<dbReference type="SUPFAM" id="SSF51306">
    <property type="entry name" value="LexA/Signal peptidase"/>
    <property type="match status" value="2"/>
</dbReference>
<dbReference type="PANTHER" id="PTHR43390">
    <property type="entry name" value="SIGNAL PEPTIDASE I"/>
    <property type="match status" value="1"/>
</dbReference>
<feature type="transmembrane region" description="Helical" evidence="7">
    <location>
        <begin position="552"/>
        <end position="569"/>
    </location>
</feature>
<dbReference type="NCBIfam" id="TIGR02227">
    <property type="entry name" value="sigpep_I_bact"/>
    <property type="match status" value="2"/>
</dbReference>
<evidence type="ECO:0000256" key="4">
    <source>
        <dbReference type="ARBA" id="ARBA00019232"/>
    </source>
</evidence>
<dbReference type="EMBL" id="MQVX01000001">
    <property type="protein sequence ID" value="PQJ14710.1"/>
    <property type="molecule type" value="Genomic_DNA"/>
</dbReference>
<evidence type="ECO:0000313" key="10">
    <source>
        <dbReference type="Proteomes" id="UP000239366"/>
    </source>
</evidence>
<protein>
    <recommendedName>
        <fullName evidence="4 7">Signal peptidase I</fullName>
        <ecNumber evidence="3 7">3.4.21.89</ecNumber>
    </recommendedName>
</protein>
<organism evidence="9 10">
    <name type="scientific">Aureicoccus marinus</name>
    <dbReference type="NCBI Taxonomy" id="754435"/>
    <lineage>
        <taxon>Bacteria</taxon>
        <taxon>Pseudomonadati</taxon>
        <taxon>Bacteroidota</taxon>
        <taxon>Flavobacteriia</taxon>
        <taxon>Flavobacteriales</taxon>
        <taxon>Flavobacteriaceae</taxon>
        <taxon>Aureicoccus</taxon>
    </lineage>
</organism>
<keyword evidence="7" id="KW-0472">Membrane</keyword>
<comment type="caution">
    <text evidence="7">Lacks conserved residue(s) required for the propagation of feature annotation.</text>
</comment>
<keyword evidence="7" id="KW-0645">Protease</keyword>
<dbReference type="InterPro" id="IPR043739">
    <property type="entry name" value="DUF5684"/>
</dbReference>
<comment type="catalytic activity">
    <reaction evidence="1 7">
        <text>Cleavage of hydrophobic, N-terminal signal or leader sequences from secreted and periplasmic proteins.</text>
        <dbReference type="EC" id="3.4.21.89"/>
    </reaction>
</comment>
<dbReference type="Proteomes" id="UP000239366">
    <property type="component" value="Unassembled WGS sequence"/>
</dbReference>
<evidence type="ECO:0000256" key="3">
    <source>
        <dbReference type="ARBA" id="ARBA00013208"/>
    </source>
</evidence>
<evidence type="ECO:0000256" key="5">
    <source>
        <dbReference type="ARBA" id="ARBA00022801"/>
    </source>
</evidence>
<feature type="domain" description="Peptidase S26" evidence="8">
    <location>
        <begin position="127"/>
        <end position="279"/>
    </location>
</feature>
<dbReference type="CDD" id="cd06530">
    <property type="entry name" value="S26_SPase_I"/>
    <property type="match status" value="2"/>
</dbReference>
<feature type="domain" description="Peptidase S26" evidence="8">
    <location>
        <begin position="438"/>
        <end position="517"/>
    </location>
</feature>
<evidence type="ECO:0000256" key="7">
    <source>
        <dbReference type="RuleBase" id="RU362042"/>
    </source>
</evidence>
<reference evidence="10" key="1">
    <citation type="submission" date="2016-11" db="EMBL/GenBank/DDBJ databases">
        <title>Trade-off between light-utilization and light-protection in marine flavobacteria.</title>
        <authorList>
            <person name="Kumagai Y."/>
            <person name="Yoshizawa S."/>
            <person name="Kogure K."/>
        </authorList>
    </citation>
    <scope>NUCLEOTIDE SEQUENCE [LARGE SCALE GENOMIC DNA]</scope>
    <source>
        <strain evidence="10">SG-18</strain>
    </source>
</reference>
<feature type="transmembrane region" description="Helical" evidence="7">
    <location>
        <begin position="86"/>
        <end position="105"/>
    </location>
</feature>
<dbReference type="Pfam" id="PF10502">
    <property type="entry name" value="Peptidase_S26"/>
    <property type="match status" value="2"/>
</dbReference>
<feature type="active site" evidence="6">
    <location>
        <position position="254"/>
    </location>
</feature>
<comment type="caution">
    <text evidence="9">The sequence shown here is derived from an EMBL/GenBank/DDBJ whole genome shotgun (WGS) entry which is preliminary data.</text>
</comment>
<evidence type="ECO:0000256" key="1">
    <source>
        <dbReference type="ARBA" id="ARBA00000677"/>
    </source>
</evidence>
<dbReference type="GO" id="GO:0006465">
    <property type="term" value="P:signal peptide processing"/>
    <property type="evidence" value="ECO:0007669"/>
    <property type="project" value="InterPro"/>
</dbReference>
<dbReference type="OrthoDB" id="9802919at2"/>
<dbReference type="InterPro" id="IPR000223">
    <property type="entry name" value="Pept_S26A_signal_pept_1"/>
</dbReference>
<dbReference type="EC" id="3.4.21.89" evidence="3 7"/>
<dbReference type="InterPro" id="IPR019758">
    <property type="entry name" value="Pept_S26A_signal_pept_1_CS"/>
</dbReference>
<dbReference type="PANTHER" id="PTHR43390:SF1">
    <property type="entry name" value="CHLOROPLAST PROCESSING PEPTIDASE"/>
    <property type="match status" value="1"/>
</dbReference>
<dbReference type="GO" id="GO:0004252">
    <property type="term" value="F:serine-type endopeptidase activity"/>
    <property type="evidence" value="ECO:0007669"/>
    <property type="project" value="InterPro"/>
</dbReference>
<keyword evidence="10" id="KW-1185">Reference proteome</keyword>
<proteinExistence type="inferred from homology"/>
<dbReference type="GO" id="GO:0016020">
    <property type="term" value="C:membrane"/>
    <property type="evidence" value="ECO:0007669"/>
    <property type="project" value="UniProtKB-SubCell"/>
</dbReference>
<dbReference type="PRINTS" id="PR00727">
    <property type="entry name" value="LEADERPTASE"/>
</dbReference>
<comment type="subcellular location">
    <subcellularLocation>
        <location evidence="7">Membrane</location>
        <topology evidence="7">Single-pass type II membrane protein</topology>
    </subcellularLocation>
</comment>
<evidence type="ECO:0000256" key="6">
    <source>
        <dbReference type="PIRSR" id="PIRSR600223-1"/>
    </source>
</evidence>
<gene>
    <name evidence="9" type="ORF">BST99_02195</name>
</gene>
<dbReference type="RefSeq" id="WP_105000345.1">
    <property type="nucleotide sequence ID" value="NZ_MQVX01000001.1"/>
</dbReference>
<name>A0A2S7T469_9FLAO</name>
<accession>A0A2S7T469</accession>
<feature type="active site" evidence="6">
    <location>
        <position position="156"/>
    </location>
</feature>
<feature type="transmembrane region" description="Helical" evidence="7">
    <location>
        <begin position="126"/>
        <end position="146"/>
    </location>
</feature>
<evidence type="ECO:0000256" key="2">
    <source>
        <dbReference type="ARBA" id="ARBA00009370"/>
    </source>
</evidence>
<evidence type="ECO:0000259" key="8">
    <source>
        <dbReference type="Pfam" id="PF10502"/>
    </source>
</evidence>
<dbReference type="InterPro" id="IPR036286">
    <property type="entry name" value="LexA/Signal_pep-like_sf"/>
</dbReference>
<dbReference type="InterPro" id="IPR019533">
    <property type="entry name" value="Peptidase_S26"/>
</dbReference>
<keyword evidence="7" id="KW-1133">Transmembrane helix</keyword>
<dbReference type="Gene3D" id="2.10.109.10">
    <property type="entry name" value="Umud Fragment, subunit A"/>
    <property type="match status" value="2"/>
</dbReference>
<dbReference type="GO" id="GO:0009003">
    <property type="term" value="F:signal peptidase activity"/>
    <property type="evidence" value="ECO:0007669"/>
    <property type="project" value="UniProtKB-EC"/>
</dbReference>
<keyword evidence="7" id="KW-0812">Transmembrane</keyword>
<dbReference type="AlphaFoldDB" id="A0A2S7T469"/>
<dbReference type="Pfam" id="PF18936">
    <property type="entry name" value="DUF5684"/>
    <property type="match status" value="1"/>
</dbReference>
<keyword evidence="5 7" id="KW-0378">Hydrolase</keyword>
<evidence type="ECO:0000313" key="9">
    <source>
        <dbReference type="EMBL" id="PQJ14710.1"/>
    </source>
</evidence>
<feature type="transmembrane region" description="Helical" evidence="7">
    <location>
        <begin position="6"/>
        <end position="25"/>
    </location>
</feature>
<feature type="transmembrane region" description="Helical" evidence="7">
    <location>
        <begin position="54"/>
        <end position="74"/>
    </location>
</feature>
<sequence length="577" mass="66092">MTWGQWILFFFIVQALHFAGTWKLYVKAGRPMWQAAVPIYNGVILMDIIGRPRWWVALLFLPIINLLMFPVIWVETARSFNQREVWQTWAAILSLGFYNFYISYFEDQSKVVYRPERSLKPTSASGDWVNSIVFAVVAATFVHTYFIQPYAIPTGSLERTLRVGDFLFVSKFHYGARVPMTTVAAPMVHDTLPVIRSRSYLKSPQLPYMRLPGFQKIHKNDIVVFSWPVDTVRVFRDNGPGVYKPIDKRSNYVKRCVGTPGDTLEIIDSYVHVNGERLILSDRAKPQHNHWVYGKSGISHTLLTEVGADEFNREFKTDDTQQNAAAVNFLAEAGYILGARRLTAANKILLITGHKGIPAKVLGQLGLQLTEERPVRRVAGLTDDMVTELRKSSLVDSVVRFVQPKGQYQYGTFPQEEKAYPWNGDQFGPIYIPQRGATVKLNAENLPLYEQIITRYEGNTLEVEGNQILINGQATSEYTFAMDYYWMMGDNRDNSEDSRTWGYVPADHILGKPVFIWLSFDNFTDGFFSWVSSPRWDRFFTTVGGSGKPISFLPYFLIAVAGYFGYDFYRKKKKKQS</sequence>
<dbReference type="PROSITE" id="PS00761">
    <property type="entry name" value="SPASE_I_3"/>
    <property type="match status" value="1"/>
</dbReference>